<gene>
    <name evidence="1" type="ORF">DM02DRAFT_640775</name>
</gene>
<dbReference type="InterPro" id="IPR008775">
    <property type="entry name" value="Phytyl_CoA_dOase-like"/>
</dbReference>
<dbReference type="SUPFAM" id="SSF51197">
    <property type="entry name" value="Clavaminate synthase-like"/>
    <property type="match status" value="1"/>
</dbReference>
<dbReference type="PANTHER" id="PTHR37563">
    <property type="entry name" value="PHYTANOYL-COA DIOXYGENASE FAMILY PROTEIN (AFU_ORTHOLOGUE AFUA_2G03330)"/>
    <property type="match status" value="1"/>
</dbReference>
<sequence length="311" mass="34884">MSLPSTPIAIKLSSSEAKDKVLNQTNLEIAIRALARDGLVVVEDLVPHSVLHTLNEKMIQDAYKLQNMENSPYNYNKGNLQQDPLMTKDFFFADVFVNPIVTQITSTALGPNPFLRFISGNTAFPPTASAPPQSQPTHNDADFDHPQVPFALVINVPLVTMTPENGSTEIWLGTHANTTIDDQEGAHGDRASGRIKQHLLEQRRSVRPPIQPIVKKGSVIIRDLRLWHGGKPNLGREPRVMLAFIHFAPWYRNQMTVEVAKELKDELSIEKTKLHVAAKFLDSEEIEKTYLNRPYGNAYDFDQVAKIEGVF</sequence>
<dbReference type="Pfam" id="PF05721">
    <property type="entry name" value="PhyH"/>
    <property type="match status" value="1"/>
</dbReference>
<dbReference type="Gene3D" id="2.60.120.620">
    <property type="entry name" value="q2cbj1_9rhob like domain"/>
    <property type="match status" value="1"/>
</dbReference>
<dbReference type="InterPro" id="IPR051961">
    <property type="entry name" value="Fungal_Metabolite_Diox"/>
</dbReference>
<dbReference type="Proteomes" id="UP000244855">
    <property type="component" value="Unassembled WGS sequence"/>
</dbReference>
<dbReference type="OrthoDB" id="407832at2759"/>
<organism evidence="1 2">
    <name type="scientific">Periconia macrospinosa</name>
    <dbReference type="NCBI Taxonomy" id="97972"/>
    <lineage>
        <taxon>Eukaryota</taxon>
        <taxon>Fungi</taxon>
        <taxon>Dikarya</taxon>
        <taxon>Ascomycota</taxon>
        <taxon>Pezizomycotina</taxon>
        <taxon>Dothideomycetes</taxon>
        <taxon>Pleosporomycetidae</taxon>
        <taxon>Pleosporales</taxon>
        <taxon>Massarineae</taxon>
        <taxon>Periconiaceae</taxon>
        <taxon>Periconia</taxon>
    </lineage>
</organism>
<dbReference type="EMBL" id="KZ805334">
    <property type="protein sequence ID" value="PVI03180.1"/>
    <property type="molecule type" value="Genomic_DNA"/>
</dbReference>
<accession>A0A2V1E1Z7</accession>
<dbReference type="AlphaFoldDB" id="A0A2V1E1Z7"/>
<keyword evidence="1" id="KW-0223">Dioxygenase</keyword>
<keyword evidence="2" id="KW-1185">Reference proteome</keyword>
<dbReference type="PANTHER" id="PTHR37563:SF2">
    <property type="entry name" value="PHYTANOYL-COA DIOXYGENASE FAMILY PROTEIN (AFU_ORTHOLOGUE AFUA_2G03330)"/>
    <property type="match status" value="1"/>
</dbReference>
<proteinExistence type="predicted"/>
<evidence type="ECO:0000313" key="1">
    <source>
        <dbReference type="EMBL" id="PVI03180.1"/>
    </source>
</evidence>
<name>A0A2V1E1Z7_9PLEO</name>
<protein>
    <submittedName>
        <fullName evidence="1">Phytanoyl-CoA dioxygenase family protein</fullName>
    </submittedName>
</protein>
<dbReference type="GO" id="GO:0051213">
    <property type="term" value="F:dioxygenase activity"/>
    <property type="evidence" value="ECO:0007669"/>
    <property type="project" value="UniProtKB-KW"/>
</dbReference>
<keyword evidence="1" id="KW-0560">Oxidoreductase</keyword>
<evidence type="ECO:0000313" key="2">
    <source>
        <dbReference type="Proteomes" id="UP000244855"/>
    </source>
</evidence>
<reference evidence="1 2" key="1">
    <citation type="journal article" date="2018" name="Sci. Rep.">
        <title>Comparative genomics provides insights into the lifestyle and reveals functional heterogeneity of dark septate endophytic fungi.</title>
        <authorList>
            <person name="Knapp D.G."/>
            <person name="Nemeth J.B."/>
            <person name="Barry K."/>
            <person name="Hainaut M."/>
            <person name="Henrissat B."/>
            <person name="Johnson J."/>
            <person name="Kuo A."/>
            <person name="Lim J.H.P."/>
            <person name="Lipzen A."/>
            <person name="Nolan M."/>
            <person name="Ohm R.A."/>
            <person name="Tamas L."/>
            <person name="Grigoriev I.V."/>
            <person name="Spatafora J.W."/>
            <person name="Nagy L.G."/>
            <person name="Kovacs G.M."/>
        </authorList>
    </citation>
    <scope>NUCLEOTIDE SEQUENCE [LARGE SCALE GENOMIC DNA]</scope>
    <source>
        <strain evidence="1 2">DSE2036</strain>
    </source>
</reference>